<dbReference type="InterPro" id="IPR026992">
    <property type="entry name" value="DIOX_N"/>
</dbReference>
<keyword evidence="12" id="KW-1185">Reference proteome</keyword>
<evidence type="ECO:0000313" key="11">
    <source>
        <dbReference type="EMBL" id="KAK3209925.1"/>
    </source>
</evidence>
<evidence type="ECO:0000256" key="6">
    <source>
        <dbReference type="ARBA" id="ARBA00022927"/>
    </source>
</evidence>
<dbReference type="InterPro" id="IPR044861">
    <property type="entry name" value="IPNS-like_FE2OG_OXY"/>
</dbReference>
<name>A0AAN6M2J3_9PLEO</name>
<dbReference type="GO" id="GO:0016020">
    <property type="term" value="C:membrane"/>
    <property type="evidence" value="ECO:0007669"/>
    <property type="project" value="UniProtKB-SubCell"/>
</dbReference>
<dbReference type="Pfam" id="PF03169">
    <property type="entry name" value="OPT"/>
    <property type="match status" value="1"/>
</dbReference>
<proteinExistence type="inferred from homology"/>
<dbReference type="FunFam" id="2.60.120.330:FF:000030">
    <property type="entry name" value="Thymine dioxygenase"/>
    <property type="match status" value="1"/>
</dbReference>
<feature type="transmembrane region" description="Helical" evidence="9">
    <location>
        <begin position="494"/>
        <end position="514"/>
    </location>
</feature>
<evidence type="ECO:0000256" key="4">
    <source>
        <dbReference type="ARBA" id="ARBA00022692"/>
    </source>
</evidence>
<reference evidence="11 12" key="1">
    <citation type="submission" date="2021-02" db="EMBL/GenBank/DDBJ databases">
        <title>Genome assembly of Pseudopithomyces chartarum.</title>
        <authorList>
            <person name="Jauregui R."/>
            <person name="Singh J."/>
            <person name="Voisey C."/>
        </authorList>
    </citation>
    <scope>NUCLEOTIDE SEQUENCE [LARGE SCALE GENOMIC DNA]</scope>
    <source>
        <strain evidence="11 12">AGR01</strain>
    </source>
</reference>
<organism evidence="11 12">
    <name type="scientific">Pseudopithomyces chartarum</name>
    <dbReference type="NCBI Taxonomy" id="1892770"/>
    <lineage>
        <taxon>Eukaryota</taxon>
        <taxon>Fungi</taxon>
        <taxon>Dikarya</taxon>
        <taxon>Ascomycota</taxon>
        <taxon>Pezizomycotina</taxon>
        <taxon>Dothideomycetes</taxon>
        <taxon>Pleosporomycetidae</taxon>
        <taxon>Pleosporales</taxon>
        <taxon>Massarineae</taxon>
        <taxon>Didymosphaeriaceae</taxon>
        <taxon>Pseudopithomyces</taxon>
    </lineage>
</organism>
<dbReference type="EMBL" id="WVTA01000005">
    <property type="protein sequence ID" value="KAK3209925.1"/>
    <property type="molecule type" value="Genomic_DNA"/>
</dbReference>
<evidence type="ECO:0000256" key="8">
    <source>
        <dbReference type="ARBA" id="ARBA00023136"/>
    </source>
</evidence>
<evidence type="ECO:0000256" key="3">
    <source>
        <dbReference type="ARBA" id="ARBA00022448"/>
    </source>
</evidence>
<dbReference type="PROSITE" id="PS51471">
    <property type="entry name" value="FE2OG_OXY"/>
    <property type="match status" value="1"/>
</dbReference>
<dbReference type="InterPro" id="IPR004813">
    <property type="entry name" value="OPT"/>
</dbReference>
<feature type="transmembrane region" description="Helical" evidence="9">
    <location>
        <begin position="188"/>
        <end position="204"/>
    </location>
</feature>
<dbReference type="InterPro" id="IPR027443">
    <property type="entry name" value="IPNS-like_sf"/>
</dbReference>
<evidence type="ECO:0000313" key="12">
    <source>
        <dbReference type="Proteomes" id="UP001280581"/>
    </source>
</evidence>
<dbReference type="GO" id="GO:0044283">
    <property type="term" value="P:small molecule biosynthetic process"/>
    <property type="evidence" value="ECO:0007669"/>
    <property type="project" value="UniProtKB-ARBA"/>
</dbReference>
<keyword evidence="7 9" id="KW-1133">Transmembrane helix</keyword>
<dbReference type="GO" id="GO:0015031">
    <property type="term" value="P:protein transport"/>
    <property type="evidence" value="ECO:0007669"/>
    <property type="project" value="UniProtKB-KW"/>
</dbReference>
<feature type="transmembrane region" description="Helical" evidence="9">
    <location>
        <begin position="87"/>
        <end position="105"/>
    </location>
</feature>
<feature type="domain" description="Fe2OG dioxygenase" evidence="10">
    <location>
        <begin position="995"/>
        <end position="1112"/>
    </location>
</feature>
<feature type="transmembrane region" description="Helical" evidence="9">
    <location>
        <begin position="435"/>
        <end position="460"/>
    </location>
</feature>
<dbReference type="NCBIfam" id="TIGR00728">
    <property type="entry name" value="OPT_sfam"/>
    <property type="match status" value="1"/>
</dbReference>
<evidence type="ECO:0000256" key="5">
    <source>
        <dbReference type="ARBA" id="ARBA00022856"/>
    </source>
</evidence>
<protein>
    <recommendedName>
        <fullName evidence="10">Fe2OG dioxygenase domain-containing protein</fullName>
    </recommendedName>
</protein>
<dbReference type="Gene3D" id="2.60.120.330">
    <property type="entry name" value="B-lactam Antibiotic, Isopenicillin N Synthase, Chain"/>
    <property type="match status" value="1"/>
</dbReference>
<dbReference type="PRINTS" id="PR00682">
    <property type="entry name" value="IPNSYNTHASE"/>
</dbReference>
<dbReference type="InterPro" id="IPR005123">
    <property type="entry name" value="Oxoglu/Fe-dep_dioxygenase_dom"/>
</dbReference>
<keyword evidence="3" id="KW-0813">Transport</keyword>
<dbReference type="InterPro" id="IPR004648">
    <property type="entry name" value="Oligpept_transpt"/>
</dbReference>
<keyword evidence="8 9" id="KW-0472">Membrane</keyword>
<keyword evidence="6" id="KW-0653">Protein transport</keyword>
<dbReference type="NCBIfam" id="TIGR00727">
    <property type="entry name" value="ISP4_OPT"/>
    <property type="match status" value="1"/>
</dbReference>
<feature type="transmembrane region" description="Helical" evidence="9">
    <location>
        <begin position="714"/>
        <end position="737"/>
    </location>
</feature>
<evidence type="ECO:0000256" key="9">
    <source>
        <dbReference type="SAM" id="Phobius"/>
    </source>
</evidence>
<dbReference type="Proteomes" id="UP001280581">
    <property type="component" value="Unassembled WGS sequence"/>
</dbReference>
<sequence>MSELQHEKVAYSTSVEAGHATVTEKTHQWDPNLKQAKIDELHAATHDGDPEAIKQAHADFIEDSPYEEVRAAVRNTDGGEPANTVRAWVLGMLFVTVASGVNMFLSMRSPAINFPNIVVLLVVYPFGVLWARVMPTRQFNTCGIKWTLNTGPFNIKEHAVITVGTKNHDGGHDTHCAHQIMAGISINYAYSTNALLALLATPFYNVKMSWGFQLLFTLSSQVIGIALAGVFRRFLVWPAAIIWPNQFSNSALLHAFHDPKSVEDEANGWKISRMRFFLTVMGGMFVYYWFPGVIWQGLQVFAFATWYVLPCFVFCSLLTILRIKPDNVIVNQLFGGYTGLSLLPITFDWTYVSSYLQDPLLAPAHAHMNTLIGLVVFVIITTLGISFTNTWYGDYLPINTSTTFDNTQAAYNVTNILGPNFSFDLTKYKAYSPMFLAPTLALNYGLSFAALTASIVHVILFHRKEIWYRFKEARNQEPDIHMKLMLKYAPCPDWWYGILFVISVGFGLATILAYDSQIPWWAYFVSLIIALIFIIPTCMIYGITNIMLSLNILSPFLGGYMIPGKPIGVMIFKVYSTIVLGQAQLFSADLKLAHYMKVPPKTAFMAQLVATMWASFVQVAVMNWTLGNIPDICTRFQKSNFTCPNGRAFFSSSIVWGVVGPHRMFGPGSIYSSIHYYWLIGAALPVIFFFLMRLAPKSPLRYLNAPVMLGAMGWLPPATPLSFSTWALWGLVFNYWIMRRFQGWWHKYTGLDAGLIISTIVIFFAITFKEYSIPWWGNQKPFETTVSVTLSDANTSAMEDGIEDTSDKEDCGRRREIWAKDLLIDFSAFLSGTPAQKQQTAQAVLHGFQTAGFIYLSHHGIPTETISAVFTNSAKFFARSQDQKDALSWYSPEANRGYSGYGREKVSLPDEDKGKVEQLRAVPDLKESLEIGREGEPGMPNMWPPTEGDEDAKVFKETMLQFHDTCKNLHMELMRAIALGMGIDEKWFDGYTDVGDNTLRLLHYPGVPKSVFKREDGQLQVRAGEHTDYGSLTLLFQDARGGLQVRSPKGTFVNATPIEGTIVINAGDLLARWSNDTIKSTKHRVVEPPPKKDDSGADTYPPRYSVAYFCNPNYEKVIEALPGTYEETGKKYEGIKSGEYLVKRLTATY</sequence>
<feature type="transmembrane region" description="Helical" evidence="9">
    <location>
        <begin position="521"/>
        <end position="547"/>
    </location>
</feature>
<feature type="transmembrane region" description="Helical" evidence="9">
    <location>
        <begin position="111"/>
        <end position="131"/>
    </location>
</feature>
<evidence type="ECO:0000259" key="10">
    <source>
        <dbReference type="PROSITE" id="PS51471"/>
    </source>
</evidence>
<evidence type="ECO:0000256" key="2">
    <source>
        <dbReference type="ARBA" id="ARBA00008807"/>
    </source>
</evidence>
<feature type="transmembrane region" description="Helical" evidence="9">
    <location>
        <begin position="276"/>
        <end position="294"/>
    </location>
</feature>
<feature type="transmembrane region" description="Helical" evidence="9">
    <location>
        <begin position="749"/>
        <end position="768"/>
    </location>
</feature>
<gene>
    <name evidence="11" type="ORF">GRF29_44g1018728</name>
</gene>
<feature type="transmembrane region" description="Helical" evidence="9">
    <location>
        <begin position="333"/>
        <end position="351"/>
    </location>
</feature>
<comment type="similarity">
    <text evidence="2">Belongs to the oligopeptide OPT transporter family.</text>
</comment>
<accession>A0AAN6M2J3</accession>
<evidence type="ECO:0000256" key="1">
    <source>
        <dbReference type="ARBA" id="ARBA00004141"/>
    </source>
</evidence>
<feature type="transmembrane region" description="Helical" evidence="9">
    <location>
        <begin position="300"/>
        <end position="321"/>
    </location>
</feature>
<keyword evidence="5" id="KW-0571">Peptide transport</keyword>
<feature type="transmembrane region" description="Helical" evidence="9">
    <location>
        <begin position="210"/>
        <end position="231"/>
    </location>
</feature>
<evidence type="ECO:0000256" key="7">
    <source>
        <dbReference type="ARBA" id="ARBA00022989"/>
    </source>
</evidence>
<dbReference type="Pfam" id="PF03171">
    <property type="entry name" value="2OG-FeII_Oxy"/>
    <property type="match status" value="1"/>
</dbReference>
<feature type="transmembrane region" description="Helical" evidence="9">
    <location>
        <begin position="676"/>
        <end position="694"/>
    </location>
</feature>
<dbReference type="GO" id="GO:0035673">
    <property type="term" value="F:oligopeptide transmembrane transporter activity"/>
    <property type="evidence" value="ECO:0007669"/>
    <property type="project" value="InterPro"/>
</dbReference>
<dbReference type="AlphaFoldDB" id="A0AAN6M2J3"/>
<dbReference type="Pfam" id="PF14226">
    <property type="entry name" value="DIOX_N"/>
    <property type="match status" value="1"/>
</dbReference>
<dbReference type="SUPFAM" id="SSF51197">
    <property type="entry name" value="Clavaminate synthase-like"/>
    <property type="match status" value="1"/>
</dbReference>
<comment type="caution">
    <text evidence="11">The sequence shown here is derived from an EMBL/GenBank/DDBJ whole genome shotgun (WGS) entry which is preliminary data.</text>
</comment>
<keyword evidence="4 9" id="KW-0812">Transmembrane</keyword>
<feature type="transmembrane region" description="Helical" evidence="9">
    <location>
        <begin position="371"/>
        <end position="392"/>
    </location>
</feature>
<comment type="subcellular location">
    <subcellularLocation>
        <location evidence="1">Membrane</location>
        <topology evidence="1">Multi-pass membrane protein</topology>
    </subcellularLocation>
</comment>
<dbReference type="PANTHER" id="PTHR22601">
    <property type="entry name" value="ISP4 LIKE PROTEIN"/>
    <property type="match status" value="1"/>
</dbReference>
<feature type="transmembrane region" description="Helical" evidence="9">
    <location>
        <begin position="602"/>
        <end position="626"/>
    </location>
</feature>